<dbReference type="EMBL" id="JBDFQZ010000014">
    <property type="protein sequence ID" value="KAK9665618.1"/>
    <property type="molecule type" value="Genomic_DNA"/>
</dbReference>
<dbReference type="PANTHER" id="PTHR33437:SF2">
    <property type="entry name" value="OS06G0361200 PROTEIN"/>
    <property type="match status" value="1"/>
</dbReference>
<accession>A0AAW1GRI7</accession>
<evidence type="ECO:0000313" key="2">
    <source>
        <dbReference type="EMBL" id="KAK9665618.1"/>
    </source>
</evidence>
<feature type="region of interest" description="Disordered" evidence="1">
    <location>
        <begin position="502"/>
        <end position="534"/>
    </location>
</feature>
<feature type="compositionally biased region" description="Polar residues" evidence="1">
    <location>
        <begin position="241"/>
        <end position="255"/>
    </location>
</feature>
<reference evidence="2" key="1">
    <citation type="submission" date="2024-03" db="EMBL/GenBank/DDBJ databases">
        <title>WGS assembly of Saponaria officinalis var. Norfolk2.</title>
        <authorList>
            <person name="Jenkins J."/>
            <person name="Shu S."/>
            <person name="Grimwood J."/>
            <person name="Barry K."/>
            <person name="Goodstein D."/>
            <person name="Schmutz J."/>
            <person name="Leebens-Mack J."/>
            <person name="Osbourn A."/>
        </authorList>
    </citation>
    <scope>NUCLEOTIDE SEQUENCE [LARGE SCALE GENOMIC DNA]</scope>
    <source>
        <strain evidence="2">JIC</strain>
    </source>
</reference>
<feature type="compositionally biased region" description="Basic and acidic residues" evidence="1">
    <location>
        <begin position="524"/>
        <end position="534"/>
    </location>
</feature>
<name>A0AAW1GRI7_SAPOF</name>
<feature type="region of interest" description="Disordered" evidence="1">
    <location>
        <begin position="237"/>
        <end position="283"/>
    </location>
</feature>
<organism evidence="2 3">
    <name type="scientific">Saponaria officinalis</name>
    <name type="common">Common soapwort</name>
    <name type="synonym">Lychnis saponaria</name>
    <dbReference type="NCBI Taxonomy" id="3572"/>
    <lineage>
        <taxon>Eukaryota</taxon>
        <taxon>Viridiplantae</taxon>
        <taxon>Streptophyta</taxon>
        <taxon>Embryophyta</taxon>
        <taxon>Tracheophyta</taxon>
        <taxon>Spermatophyta</taxon>
        <taxon>Magnoliopsida</taxon>
        <taxon>eudicotyledons</taxon>
        <taxon>Gunneridae</taxon>
        <taxon>Pentapetalae</taxon>
        <taxon>Caryophyllales</taxon>
        <taxon>Caryophyllaceae</taxon>
        <taxon>Caryophylleae</taxon>
        <taxon>Saponaria</taxon>
    </lineage>
</organism>
<dbReference type="Gene3D" id="2.40.70.10">
    <property type="entry name" value="Acid Proteases"/>
    <property type="match status" value="1"/>
</dbReference>
<gene>
    <name evidence="2" type="ORF">RND81_14G124000</name>
</gene>
<evidence type="ECO:0000313" key="3">
    <source>
        <dbReference type="Proteomes" id="UP001443914"/>
    </source>
</evidence>
<dbReference type="CDD" id="cd00303">
    <property type="entry name" value="retropepsin_like"/>
    <property type="match status" value="1"/>
</dbReference>
<dbReference type="Proteomes" id="UP001443914">
    <property type="component" value="Unassembled WGS sequence"/>
</dbReference>
<feature type="compositionally biased region" description="Polar residues" evidence="1">
    <location>
        <begin position="267"/>
        <end position="277"/>
    </location>
</feature>
<feature type="compositionally biased region" description="Basic residues" evidence="1">
    <location>
        <begin position="256"/>
        <end position="266"/>
    </location>
</feature>
<proteinExistence type="predicted"/>
<sequence length="534" mass="61079">MEKEFLNRFYSTRRVVSLTELTNTKHWKDEVVIDYINRWRSLSLECKDRLSEVSAVEMFIQGMNLDLVYILQGIKPRTFQELATRAHDKEITIANHRGRLFPRSESKPKRKEFKKTDKSLKSNTKESMTVITSNPVKISARPKSEYCRYHRVISHPLEKCITLKEKIMQLAKDGKILLDLYNAAESNCIVAQAVAKNVVNNPSTPKKERVCMIQFGTLEPSNVNDEEGWTLLTRRRRRKSTSNVLQSPLRQSVQNKLRKSSSKKNQRNTVVSKSKTSLEPMKPKPRQVIMLEQYFPCEYLDRVTQSTKCVACNTALAFSDEDLLLGSKPHNRPFFVSGYIRKQKVSRILVDGGSAVNIMPKATMLELGIFASELSKSRLLIQGFNLSRQRSIGMIHIDLVMGELSSATLFQVTDAKTSYKLLLGRPWLHENGVVASTLHQCLKFYRNGEKKVNRDVKPFTEAKTNFADAKFYHENEAPKATEIVVPTASRSTPIFKYVPKSRRKEGETPFAEYSPLEGSSSKKMINDENLKTLK</sequence>
<feature type="compositionally biased region" description="Basic and acidic residues" evidence="1">
    <location>
        <begin position="114"/>
        <end position="124"/>
    </location>
</feature>
<dbReference type="AlphaFoldDB" id="A0AAW1GRI7"/>
<keyword evidence="3" id="KW-1185">Reference proteome</keyword>
<comment type="caution">
    <text evidence="2">The sequence shown here is derived from an EMBL/GenBank/DDBJ whole genome shotgun (WGS) entry which is preliminary data.</text>
</comment>
<evidence type="ECO:0000256" key="1">
    <source>
        <dbReference type="SAM" id="MobiDB-lite"/>
    </source>
</evidence>
<dbReference type="InterPro" id="IPR021109">
    <property type="entry name" value="Peptidase_aspartic_dom_sf"/>
</dbReference>
<evidence type="ECO:0008006" key="4">
    <source>
        <dbReference type="Google" id="ProtNLM"/>
    </source>
</evidence>
<feature type="region of interest" description="Disordered" evidence="1">
    <location>
        <begin position="102"/>
        <end position="126"/>
    </location>
</feature>
<protein>
    <recommendedName>
        <fullName evidence="4">Retrotransposon gag domain-containing protein</fullName>
    </recommendedName>
</protein>
<dbReference type="PANTHER" id="PTHR33437">
    <property type="entry name" value="OS06G0361200 PROTEIN"/>
    <property type="match status" value="1"/>
</dbReference>